<proteinExistence type="predicted"/>
<feature type="region of interest" description="Disordered" evidence="4">
    <location>
        <begin position="1"/>
        <end position="29"/>
    </location>
</feature>
<evidence type="ECO:0000313" key="7">
    <source>
        <dbReference type="RefSeq" id="XP_019797573.2"/>
    </source>
</evidence>
<dbReference type="GO" id="GO:0005634">
    <property type="term" value="C:nucleus"/>
    <property type="evidence" value="ECO:0007669"/>
    <property type="project" value="TreeGrafter"/>
</dbReference>
<dbReference type="OrthoDB" id="9892004at2759"/>
<sequence>MYRSRSHQHQADLSRRPGSLIKQNTPFTRNPTLPLRRKFTGTIQNGTWVLSFSSDKPSNVDVPQASIFNHLVQSFPTSVSGIIPGDYSKRVYQGVRVKHTVKDLLAEKRSKHTSNSRFNGSDSSTQPPFGPMPGSPVMSGYYGIRRSLLTDSDFHNSKQFANDACTRTVAKDIACESSAGQGHPAHLDSYFPELYGDHRPTALTPNSDSLISASPLPQLLPLPFPSEPAHFVLRDSWEQMVPEDLSQPDPVPTNALQSLAPSTGCLSQLESGSIAQHRSSGWAAPLAGVQSYSLHTLEDLYHVQGYPTPSPYPFTSFMTMSDDPPPKVGPFSLDEGADTSVLQDPSPWTKEDGSLAWGAYECRRAY</sequence>
<dbReference type="PROSITE" id="PS52003">
    <property type="entry name" value="OCA"/>
    <property type="match status" value="1"/>
</dbReference>
<organism evidence="6 7">
    <name type="scientific">Tursiops truncatus</name>
    <name type="common">Atlantic bottle-nosed dolphin</name>
    <name type="synonym">Delphinus truncatus</name>
    <dbReference type="NCBI Taxonomy" id="9739"/>
    <lineage>
        <taxon>Eukaryota</taxon>
        <taxon>Metazoa</taxon>
        <taxon>Chordata</taxon>
        <taxon>Craniata</taxon>
        <taxon>Vertebrata</taxon>
        <taxon>Euteleostomi</taxon>
        <taxon>Mammalia</taxon>
        <taxon>Eutheria</taxon>
        <taxon>Laurasiatheria</taxon>
        <taxon>Artiodactyla</taxon>
        <taxon>Whippomorpha</taxon>
        <taxon>Cetacea</taxon>
        <taxon>Odontoceti</taxon>
        <taxon>Delphinidae</taxon>
        <taxon>Tursiops</taxon>
    </lineage>
</organism>
<accession>A0A2U4BWJ4</accession>
<evidence type="ECO:0000256" key="3">
    <source>
        <dbReference type="ARBA" id="ARBA00023163"/>
    </source>
</evidence>
<dbReference type="GO" id="GO:0043565">
    <property type="term" value="F:sequence-specific DNA binding"/>
    <property type="evidence" value="ECO:0007669"/>
    <property type="project" value="TreeGrafter"/>
</dbReference>
<protein>
    <submittedName>
        <fullName evidence="7">Uncharacterized protein C11orf53 homolog</fullName>
    </submittedName>
</protein>
<reference evidence="7" key="1">
    <citation type="submission" date="2025-08" db="UniProtKB">
        <authorList>
            <consortium name="RefSeq"/>
        </authorList>
    </citation>
    <scope>IDENTIFICATION</scope>
    <source>
        <tissue evidence="7">Spleen</tissue>
    </source>
</reference>
<dbReference type="RefSeq" id="XP_019797573.2">
    <property type="nucleotide sequence ID" value="XM_019942014.2"/>
</dbReference>
<evidence type="ECO:0000256" key="1">
    <source>
        <dbReference type="ARBA" id="ARBA00023015"/>
    </source>
</evidence>
<keyword evidence="1" id="KW-0805">Transcription regulation</keyword>
<gene>
    <name evidence="7" type="primary">C8H11orf53</name>
</gene>
<dbReference type="InterPro" id="IPR047571">
    <property type="entry name" value="OCA"/>
</dbReference>
<feature type="region of interest" description="Disordered" evidence="4">
    <location>
        <begin position="106"/>
        <end position="136"/>
    </location>
</feature>
<dbReference type="STRING" id="9739.ENSTTRP00000004341"/>
<evidence type="ECO:0000313" key="6">
    <source>
        <dbReference type="Proteomes" id="UP000245320"/>
    </source>
</evidence>
<dbReference type="PANTHER" id="PTHR28376">
    <property type="entry name" value="RGD1562914"/>
    <property type="match status" value="1"/>
</dbReference>
<name>A0A2U4BWJ4_TURTR</name>
<dbReference type="Proteomes" id="UP000245320">
    <property type="component" value="Chromosome 8"/>
</dbReference>
<evidence type="ECO:0000256" key="4">
    <source>
        <dbReference type="SAM" id="MobiDB-lite"/>
    </source>
</evidence>
<dbReference type="InterPro" id="IPR037655">
    <property type="entry name" value="POU2AF2"/>
</dbReference>
<keyword evidence="6" id="KW-1185">Reference proteome</keyword>
<dbReference type="InParanoid" id="A0A2U4BWJ4"/>
<evidence type="ECO:0000256" key="2">
    <source>
        <dbReference type="ARBA" id="ARBA00023159"/>
    </source>
</evidence>
<evidence type="ECO:0000259" key="5">
    <source>
        <dbReference type="PROSITE" id="PS52003"/>
    </source>
</evidence>
<feature type="domain" description="OCA" evidence="5">
    <location>
        <begin position="89"/>
        <end position="111"/>
    </location>
</feature>
<keyword evidence="2" id="KW-0010">Activator</keyword>
<feature type="compositionally biased region" description="Polar residues" evidence="4">
    <location>
        <begin position="115"/>
        <end position="127"/>
    </location>
</feature>
<keyword evidence="3" id="KW-0804">Transcription</keyword>
<dbReference type="GO" id="GO:0070974">
    <property type="term" value="F:POU domain binding"/>
    <property type="evidence" value="ECO:0007669"/>
    <property type="project" value="InterPro"/>
</dbReference>
<feature type="region of interest" description="Disordered" evidence="4">
    <location>
        <begin position="318"/>
        <end position="348"/>
    </location>
</feature>
<dbReference type="CTD" id="341032"/>
<dbReference type="AlphaFoldDB" id="A0A2U4BWJ4"/>
<dbReference type="FunCoup" id="A0A2U4BWJ4">
    <property type="interactions" value="187"/>
</dbReference>
<dbReference type="PANTHER" id="PTHR28376:SF1">
    <property type="entry name" value="POU DOMAIN CLASS 2-ASSOCIATING FACTOR 2"/>
    <property type="match status" value="1"/>
</dbReference>
<dbReference type="GO" id="GO:0003713">
    <property type="term" value="F:transcription coactivator activity"/>
    <property type="evidence" value="ECO:0007669"/>
    <property type="project" value="TreeGrafter"/>
</dbReference>
<dbReference type="Pfam" id="PF17721">
    <property type="entry name" value="POU2AF2"/>
    <property type="match status" value="1"/>
</dbReference>